<dbReference type="InterPro" id="IPR037856">
    <property type="entry name" value="Sdc1/DPY30"/>
</dbReference>
<feature type="region of interest" description="Disordered" evidence="3">
    <location>
        <begin position="557"/>
        <end position="587"/>
    </location>
</feature>
<evidence type="ECO:0000256" key="3">
    <source>
        <dbReference type="SAM" id="MobiDB-lite"/>
    </source>
</evidence>
<reference evidence="4" key="1">
    <citation type="submission" date="2017-08" db="EMBL/GenBank/DDBJ databases">
        <authorList>
            <person name="Polle J.E."/>
            <person name="Barry K."/>
            <person name="Cushman J."/>
            <person name="Schmutz J."/>
            <person name="Tran D."/>
            <person name="Hathwaick L.T."/>
            <person name="Yim W.C."/>
            <person name="Jenkins J."/>
            <person name="Mckie-Krisberg Z.M."/>
            <person name="Prochnik S."/>
            <person name="Lindquist E."/>
            <person name="Dockter R.B."/>
            <person name="Adam C."/>
            <person name="Molina H."/>
            <person name="Bunkerborg J."/>
            <person name="Jin E."/>
            <person name="Buchheim M."/>
            <person name="Magnuson J."/>
        </authorList>
    </citation>
    <scope>NUCLEOTIDE SEQUENCE</scope>
    <source>
        <strain evidence="4">CCAP 19/18</strain>
    </source>
</reference>
<dbReference type="PANTHER" id="PTHR23356">
    <property type="entry name" value="DPY30-RELATED"/>
    <property type="match status" value="1"/>
</dbReference>
<evidence type="ECO:0000256" key="1">
    <source>
        <dbReference type="ARBA" id="ARBA00010849"/>
    </source>
</evidence>
<name>A0ABQ7GKE2_DUNSA</name>
<feature type="region of interest" description="Disordered" evidence="3">
    <location>
        <begin position="134"/>
        <end position="197"/>
    </location>
</feature>
<evidence type="ECO:0000256" key="2">
    <source>
        <dbReference type="SAM" id="Coils"/>
    </source>
</evidence>
<dbReference type="Proteomes" id="UP000815325">
    <property type="component" value="Unassembled WGS sequence"/>
</dbReference>
<dbReference type="PANTHER" id="PTHR23356:SF16">
    <property type="entry name" value="DPY30 DOMAIN CONTAINING 2"/>
    <property type="match status" value="1"/>
</dbReference>
<feature type="compositionally biased region" description="Basic and acidic residues" evidence="3">
    <location>
        <begin position="557"/>
        <end position="575"/>
    </location>
</feature>
<feature type="coiled-coil region" evidence="2">
    <location>
        <begin position="57"/>
        <end position="88"/>
    </location>
</feature>
<sequence>MPGRATHDTRYLQDLVGDALARGCAEVITAQPNDPVEYLGQYLLRYVKNVEIVGDYTKDKEAQLEAKKAELEAATAAAEEANKKSETRKEAVLELADTILEPRELLQKAVDLIVKHTAANCAYAAAVAEPEMADWPAPEDPEDPAGQESEDEPDPNEVEKEGEEGEEGEGAPAEQEAGEEEEGDEEGQGKGPKIEPPIDYSRKYLSYVVATAGQEFLISTEMYRPEPPAEEPEEGEAPAVPVPFTFRIIDEKRPMIYAPNVANEPSIRFFRHFPKLGAYQACGVRCPSNGEYKAIIAADTLFPESAGQPLSQEDQDFIWHVSRALSAAYDTVERKAQEQTISKNAKEDMDKLKKALHELAMKPQEESSTNEAAEGEPAAEGGGEGEGEAAGEGEEEQAELKELTEALKAAKTATQVASRKLDLSQAVLAVVKDRVQDVAADALHTMRHRSAVPQATFQVIKAVLHVLGKDPETFLNWKRAFMYFNKDLFKEVHAYDATQERKLDAWARARRCYKALPEEETGGIGATAMKMMEEEMPNTHLGVLLFMWLKLTKAEEQAAAKKAEEEEEAARKAEEEGGEGEEGEGGE</sequence>
<evidence type="ECO:0000313" key="4">
    <source>
        <dbReference type="EMBL" id="KAF5835087.1"/>
    </source>
</evidence>
<proteinExistence type="inferred from homology"/>
<dbReference type="CDD" id="cd22982">
    <property type="entry name" value="DD_CrRSP2-like"/>
    <property type="match status" value="1"/>
</dbReference>
<dbReference type="EMBL" id="MU069723">
    <property type="protein sequence ID" value="KAF5835087.1"/>
    <property type="molecule type" value="Genomic_DNA"/>
</dbReference>
<keyword evidence="5" id="KW-1185">Reference proteome</keyword>
<feature type="compositionally biased region" description="Acidic residues" evidence="3">
    <location>
        <begin position="137"/>
        <end position="169"/>
    </location>
</feature>
<keyword evidence="2" id="KW-0175">Coiled coil</keyword>
<dbReference type="Pfam" id="PF05186">
    <property type="entry name" value="Dpy-30"/>
    <property type="match status" value="1"/>
</dbReference>
<accession>A0ABQ7GKE2</accession>
<gene>
    <name evidence="4" type="ORF">DUNSADRAFT_7893</name>
</gene>
<feature type="compositionally biased region" description="Acidic residues" evidence="3">
    <location>
        <begin position="383"/>
        <end position="397"/>
    </location>
</feature>
<comment type="caution">
    <text evidence="4">The sequence shown here is derived from an EMBL/GenBank/DDBJ whole genome shotgun (WGS) entry which is preliminary data.</text>
</comment>
<dbReference type="Gene3D" id="1.20.890.10">
    <property type="entry name" value="cAMP-dependent protein kinase regulatory subunit, dimerization-anchoring domain"/>
    <property type="match status" value="1"/>
</dbReference>
<organism evidence="4 5">
    <name type="scientific">Dunaliella salina</name>
    <name type="common">Green alga</name>
    <name type="synonym">Protococcus salinus</name>
    <dbReference type="NCBI Taxonomy" id="3046"/>
    <lineage>
        <taxon>Eukaryota</taxon>
        <taxon>Viridiplantae</taxon>
        <taxon>Chlorophyta</taxon>
        <taxon>core chlorophytes</taxon>
        <taxon>Chlorophyceae</taxon>
        <taxon>CS clade</taxon>
        <taxon>Chlamydomonadales</taxon>
        <taxon>Dunaliellaceae</taxon>
        <taxon>Dunaliella</taxon>
    </lineage>
</organism>
<evidence type="ECO:0000313" key="5">
    <source>
        <dbReference type="Proteomes" id="UP000815325"/>
    </source>
</evidence>
<feature type="region of interest" description="Disordered" evidence="3">
    <location>
        <begin position="361"/>
        <end position="399"/>
    </location>
</feature>
<protein>
    <submittedName>
        <fullName evidence="4">Uncharacterized protein</fullName>
    </submittedName>
</protein>
<dbReference type="InterPro" id="IPR007858">
    <property type="entry name" value="Dpy-30_motif"/>
</dbReference>
<feature type="compositionally biased region" description="Acidic residues" evidence="3">
    <location>
        <begin position="176"/>
        <end position="186"/>
    </location>
</feature>
<comment type="similarity">
    <text evidence="1">Belongs to the dpy-30 family.</text>
</comment>
<feature type="compositionally biased region" description="Acidic residues" evidence="3">
    <location>
        <begin position="576"/>
        <end position="587"/>
    </location>
</feature>